<evidence type="ECO:0000313" key="4">
    <source>
        <dbReference type="Proteomes" id="UP000272613"/>
    </source>
</evidence>
<organism evidence="3 4">
    <name type="scientific">Pseudomonas coronafaciens pv. garcae</name>
    <dbReference type="NCBI Taxonomy" id="251653"/>
    <lineage>
        <taxon>Bacteria</taxon>
        <taxon>Pseudomonadati</taxon>
        <taxon>Pseudomonadota</taxon>
        <taxon>Gammaproteobacteria</taxon>
        <taxon>Pseudomonadales</taxon>
        <taxon>Pseudomonadaceae</taxon>
        <taxon>Pseudomonas</taxon>
        <taxon>Pseudomonas coronafaciens</taxon>
    </lineage>
</organism>
<feature type="chain" id="PRO_5044314447" description="PepSY domain-containing protein" evidence="1">
    <location>
        <begin position="29"/>
        <end position="97"/>
    </location>
</feature>
<evidence type="ECO:0000259" key="2">
    <source>
        <dbReference type="Pfam" id="PF13670"/>
    </source>
</evidence>
<proteinExistence type="predicted"/>
<sequence>MLLNCLRVFFMHKFLLIPLLLASPLALAGPQCTTAEKSQWQDQAKFQEQLKAEGYQISKFKVTDGNCYEIYGFDKDKRKVEIYHDPVTGKAVKTEIK</sequence>
<comment type="caution">
    <text evidence="3">The sequence shown here is derived from an EMBL/GenBank/DDBJ whole genome shotgun (WGS) entry which is preliminary data.</text>
</comment>
<dbReference type="Pfam" id="PF13670">
    <property type="entry name" value="PepSY_2"/>
    <property type="match status" value="1"/>
</dbReference>
<dbReference type="InterPro" id="IPR025711">
    <property type="entry name" value="PepSY"/>
</dbReference>
<evidence type="ECO:0000256" key="1">
    <source>
        <dbReference type="SAM" id="SignalP"/>
    </source>
</evidence>
<dbReference type="AlphaFoldDB" id="A0AB37QLA2"/>
<reference evidence="3 4" key="1">
    <citation type="submission" date="2018-08" db="EMBL/GenBank/DDBJ databases">
        <title>Recombination of ecologically and evolutionarily significant loci maintains genetic cohesion in the Pseudomonas syringae species complex.</title>
        <authorList>
            <person name="Dillon M."/>
            <person name="Thakur S."/>
            <person name="Almeida R.N.D."/>
            <person name="Weir B.S."/>
            <person name="Guttman D.S."/>
        </authorList>
    </citation>
    <scope>NUCLEOTIDE SEQUENCE [LARGE SCALE GENOMIC DNA]</scope>
    <source>
        <strain evidence="3 4">ICMP 5019</strain>
    </source>
</reference>
<keyword evidence="1" id="KW-0732">Signal</keyword>
<feature type="domain" description="PepSY" evidence="2">
    <location>
        <begin position="15"/>
        <end position="95"/>
    </location>
</feature>
<name>A0AB37QLA2_9PSED</name>
<gene>
    <name evidence="3" type="ORF">ALP74_02043</name>
</gene>
<dbReference type="Proteomes" id="UP000272613">
    <property type="component" value="Unassembled WGS sequence"/>
</dbReference>
<feature type="signal peptide" evidence="1">
    <location>
        <begin position="1"/>
        <end position="28"/>
    </location>
</feature>
<dbReference type="EMBL" id="RBSH01000219">
    <property type="protein sequence ID" value="RMR98425.1"/>
    <property type="molecule type" value="Genomic_DNA"/>
</dbReference>
<evidence type="ECO:0000313" key="3">
    <source>
        <dbReference type="EMBL" id="RMR98425.1"/>
    </source>
</evidence>
<protein>
    <recommendedName>
        <fullName evidence="2">PepSY domain-containing protein</fullName>
    </recommendedName>
</protein>
<accession>A0AB37QLA2</accession>